<evidence type="ECO:0000313" key="3">
    <source>
        <dbReference type="EMBL" id="CAD2083670.1"/>
    </source>
</evidence>
<evidence type="ECO:0000256" key="2">
    <source>
        <dbReference type="SAM" id="Phobius"/>
    </source>
</evidence>
<reference evidence="3 4" key="1">
    <citation type="submission" date="2020-08" db="EMBL/GenBank/DDBJ databases">
        <authorList>
            <person name="Ramaprasad A."/>
        </authorList>
    </citation>
    <scope>NUCLEOTIDE SEQUENCE [LARGE SCALE GENOMIC DNA]</scope>
</reference>
<feature type="compositionally biased region" description="Pro residues" evidence="1">
    <location>
        <begin position="355"/>
        <end position="366"/>
    </location>
</feature>
<keyword evidence="2" id="KW-0472">Membrane</keyword>
<feature type="region of interest" description="Disordered" evidence="1">
    <location>
        <begin position="279"/>
        <end position="456"/>
    </location>
</feature>
<proteinExistence type="predicted"/>
<dbReference type="AlphaFoldDB" id="A0A6V7RTL2"/>
<organism evidence="3 4">
    <name type="scientific">Plasmodium vinckei lentum</name>
    <dbReference type="NCBI Taxonomy" id="138297"/>
    <lineage>
        <taxon>Eukaryota</taxon>
        <taxon>Sar</taxon>
        <taxon>Alveolata</taxon>
        <taxon>Apicomplexa</taxon>
        <taxon>Aconoidasida</taxon>
        <taxon>Haemosporida</taxon>
        <taxon>Plasmodiidae</taxon>
        <taxon>Plasmodium</taxon>
        <taxon>Plasmodium (Vinckeia)</taxon>
    </lineage>
</organism>
<name>A0A6V7RTL2_PLAVN</name>
<feature type="compositionally biased region" description="Basic residues" evidence="1">
    <location>
        <begin position="326"/>
        <end position="341"/>
    </location>
</feature>
<keyword evidence="2" id="KW-1133">Transmembrane helix</keyword>
<feature type="compositionally biased region" description="Polar residues" evidence="1">
    <location>
        <begin position="603"/>
        <end position="626"/>
    </location>
</feature>
<feature type="compositionally biased region" description="Pro residues" evidence="1">
    <location>
        <begin position="374"/>
        <end position="386"/>
    </location>
</feature>
<dbReference type="EMBL" id="LR865363">
    <property type="protein sequence ID" value="CAD2083670.1"/>
    <property type="molecule type" value="Genomic_DNA"/>
</dbReference>
<feature type="region of interest" description="Disordered" evidence="1">
    <location>
        <begin position="526"/>
        <end position="626"/>
    </location>
</feature>
<feature type="compositionally biased region" description="Low complexity" evidence="1">
    <location>
        <begin position="540"/>
        <end position="564"/>
    </location>
</feature>
<dbReference type="Proteomes" id="UP000515308">
    <property type="component" value="Chromosome PVLDE_01"/>
</dbReference>
<feature type="transmembrane region" description="Helical" evidence="2">
    <location>
        <begin position="681"/>
        <end position="702"/>
    </location>
</feature>
<evidence type="ECO:0000256" key="1">
    <source>
        <dbReference type="SAM" id="MobiDB-lite"/>
    </source>
</evidence>
<dbReference type="Pfam" id="PF06022">
    <property type="entry name" value="Cir_Bir_Yir"/>
    <property type="match status" value="1"/>
</dbReference>
<dbReference type="InterPro" id="IPR006477">
    <property type="entry name" value="Yir_bir_cir"/>
</dbReference>
<feature type="transmembrane region" description="Helical" evidence="2">
    <location>
        <begin position="761"/>
        <end position="781"/>
    </location>
</feature>
<feature type="compositionally biased region" description="Basic and acidic residues" evidence="1">
    <location>
        <begin position="297"/>
        <end position="308"/>
    </location>
</feature>
<feature type="compositionally biased region" description="Basic and acidic residues" evidence="1">
    <location>
        <begin position="395"/>
        <end position="404"/>
    </location>
</feature>
<protein>
    <submittedName>
        <fullName evidence="3">PIR protein CIR protein</fullName>
    </submittedName>
</protein>
<feature type="compositionally biased region" description="Polar residues" evidence="1">
    <location>
        <begin position="526"/>
        <end position="536"/>
    </location>
</feature>
<gene>
    <name evidence="3" type="ORF">PVLDE_0100220</name>
</gene>
<dbReference type="VEuPathDB" id="PlasmoDB:PVLDE_0100220"/>
<evidence type="ECO:0000313" key="4">
    <source>
        <dbReference type="Proteomes" id="UP000515308"/>
    </source>
</evidence>
<keyword evidence="2" id="KW-0812">Transmembrane</keyword>
<accession>A0A6V7RTL2</accession>
<sequence length="790" mass="88638">MANEACKFLLDVDKYFTNEIVDVTEFDNSGLFTYKCPRKASDYKCTTNNERINALGVYLYEKLGRTAKDFKGEGDNGNRHIEIFMLWLGDKLYKLENNYTTTLEESYKKHLEKYMPSFNYWNLIDSKRTYKGANAWYISELYSLLNCICKIINEYKKNPDSKEIGKISPQCYQKFKNIYDKVKECYSYFHLLKNLKNIYDGFKNAAIKNASTRNTPTYSPNNRFKMMALKYIMNASKVPLIDLTTSDWNTRFKDVSDRTVDFHTQPCVELRIKIEQYQEKHAPKVPPKATLTSGNKESGKEGNKKTADHPNPPKPAKPKNSDSSKQKGRLQKPNIRRKKQQARGSLPQALKQQQPLPPQQQQPPDLPQAHASPPIEPPIQTPPPQSQPAAPLSSHNDHPSKKPQTEGSNNSNESKDSGNGKENTGGASGNKGSQNGGSENPGDGLNGSTSSALGGSFDWGSSILKFLINGTEKLNKTSQFIQKNQQSFKDAVEKISGVYNDTVDNLKSAYNASSSHFNNIINNITSQFNKNDTPSKSGDKNPGPGKPVNGGNLPSQLPSPQTPSATDSTNLPLPPPKNTQPNSPKGPSINPPPSTPKDPSNPIQQKQLSSQPQPITQNPTQVKQPNPQKIGQLVESLSSNLNLKKPWNIFPTTWNGSGNCKSEIKLMNTTLVCCTSEQCSLTGISITFILIPIILLIAYKYLSREWTKKSEKKNMKRVIKLVDGNRKTQIIINSHDRSKHLKPVINSVDRKKDPLLNIYKLMQADPIPFINLFFLLIFFVYKRKSDFLEL</sequence>